<dbReference type="KEGG" id="aarg:Aargi30884_01730"/>
<dbReference type="Proteomes" id="UP000464754">
    <property type="component" value="Chromosome"/>
</dbReference>
<dbReference type="Pfam" id="PF08341">
    <property type="entry name" value="TED"/>
    <property type="match status" value="1"/>
</dbReference>
<gene>
    <name evidence="8" type="ORF">Aargi30884_01730</name>
</gene>
<reference evidence="9" key="1">
    <citation type="submission" date="2019-05" db="EMBL/GenBank/DDBJ databases">
        <title>Complete genome sequencing of Absiella argi strain JCM 30884.</title>
        <authorList>
            <person name="Sakamoto M."/>
            <person name="Murakami T."/>
            <person name="Mori H."/>
        </authorList>
    </citation>
    <scope>NUCLEOTIDE SEQUENCE [LARGE SCALE GENOMIC DNA]</scope>
    <source>
        <strain evidence="9">JCM 30884</strain>
    </source>
</reference>
<dbReference type="InterPro" id="IPR041033">
    <property type="entry name" value="SpaA_PFL_dom_1"/>
</dbReference>
<proteinExistence type="inferred from homology"/>
<protein>
    <recommendedName>
        <fullName evidence="10">Gram-positive cocci surface proteins LPxTG domain-containing protein</fullName>
    </recommendedName>
</protein>
<name>A0A6N4TEB0_9FIRM</name>
<evidence type="ECO:0000313" key="9">
    <source>
        <dbReference type="Proteomes" id="UP000464754"/>
    </source>
</evidence>
<evidence type="ECO:0008006" key="10">
    <source>
        <dbReference type="Google" id="ProtNLM"/>
    </source>
</evidence>
<feature type="signal peptide" evidence="5">
    <location>
        <begin position="1"/>
        <end position="28"/>
    </location>
</feature>
<feature type="domain" description="SpaA-like prealbumin fold" evidence="7">
    <location>
        <begin position="1896"/>
        <end position="1975"/>
    </location>
</feature>
<evidence type="ECO:0000313" key="8">
    <source>
        <dbReference type="EMBL" id="BBK21270.1"/>
    </source>
</evidence>
<feature type="domain" description="SpaA-like prealbumin fold" evidence="7">
    <location>
        <begin position="1347"/>
        <end position="1441"/>
    </location>
</feature>
<feature type="domain" description="SpaA-like prealbumin fold" evidence="7">
    <location>
        <begin position="1246"/>
        <end position="1325"/>
    </location>
</feature>
<dbReference type="EMBL" id="AP019695">
    <property type="protein sequence ID" value="BBK21270.1"/>
    <property type="molecule type" value="Genomic_DNA"/>
</dbReference>
<keyword evidence="2" id="KW-0964">Secreted</keyword>
<feature type="domain" description="SpaA-like prealbumin fold" evidence="7">
    <location>
        <begin position="1587"/>
        <end position="1669"/>
    </location>
</feature>
<feature type="domain" description="SpaA-like prealbumin fold" evidence="7">
    <location>
        <begin position="1455"/>
        <end position="1551"/>
    </location>
</feature>
<keyword evidence="3 5" id="KW-0732">Signal</keyword>
<feature type="domain" description="SpaA-like prealbumin fold" evidence="7">
    <location>
        <begin position="268"/>
        <end position="355"/>
    </location>
</feature>
<keyword evidence="4" id="KW-0472">Membrane</keyword>
<dbReference type="InterPro" id="IPR013783">
    <property type="entry name" value="Ig-like_fold"/>
</dbReference>
<feature type="domain" description="SpaA-like prealbumin fold" evidence="7">
    <location>
        <begin position="544"/>
        <end position="644"/>
    </location>
</feature>
<keyword evidence="4" id="KW-1133">Transmembrane helix</keyword>
<evidence type="ECO:0000259" key="6">
    <source>
        <dbReference type="Pfam" id="PF08341"/>
    </source>
</evidence>
<keyword evidence="4" id="KW-0812">Transmembrane</keyword>
<comment type="similarity">
    <text evidence="1">Belongs to the serine-aspartate repeat-containing protein (SDr) family.</text>
</comment>
<evidence type="ECO:0000256" key="3">
    <source>
        <dbReference type="ARBA" id="ARBA00022729"/>
    </source>
</evidence>
<dbReference type="SUPFAM" id="SSF49478">
    <property type="entry name" value="Cna protein B-type domain"/>
    <property type="match status" value="4"/>
</dbReference>
<feature type="domain" description="SpaA-like prealbumin fold" evidence="7">
    <location>
        <begin position="918"/>
        <end position="1004"/>
    </location>
</feature>
<sequence length="2115" mass="235981">MKFRKTLSKIPKLALAGFMALTTVFSNGIPVTKAATYNLTEDYQADWYFFGSSKYGNGSILYLNGKQAFCIEPDKVSATGPNDTIKPSDIGLTWKQMEDMALITWYGYRSKSKPSKTDYMMTQNAVWRYLGSGQRMGNSTYPDESSMQSWFNNVMNKVNHFHDLPSFNNKTVSVDMGETANISDTNKVLSGLRIKSVTGGKASISGNTLKVTPDGTKDSMTIKFDRGMSLEQTKETIVVRQGQSQAVSNLTGYDPYRATLNVKVNRTGSLKITKQDEDGSYVPNTSFKLSKNEDMSSPLGTYTTGSDGTVTVNDLDNGTWYVQETAVPNHLVLDTTIKSVTVNPNQTTTFTQTNNWKKGKIQLRKTDSKTGTQVGGATYAIYNQQGQELQRLVTTATGFVESGYLRFGNYTVKEVIAPEGYVLNPQVYSVTVSENEQRIEVTGSDKPIEGYIQVLKRDAESGKTVVKANTTFSVYKSDNTYVTDITTNNNGLAKTDLLRYGGYYLVEKTAPDGYTHSDEKLVYNITEDGKTYEAVLSNTRAKGQIKLSKEDSVTGKEPQGEATLEGAVYEVRAAENILDPADGSVLYTKDTLISTLTTDREGNASTNDQLYLGKYNVKEVKPSNGYTLDPKTYTVDIAYEGQNVALVTKSVTSLEKVISQPFEIIKISDNGNGESDLLAGVEFTIKAQKDIDKYGSWEKAPVAKNASGEDAAVMVTDKKGYALSDELPYGTYVVRETKTPADHYTVPDFTVTITEDSREPQTWRVFNDEKFRAIVAIVKQDEDTGRTIAIPGATFKIKDLQTNKYVGYWDWNPLPHYVDTWETTEDGTVMTGDVLDPGEYLLEEIKAPNGYVINTEPVKFTVTNDGAYQIGPDGKTPVITVTMSDKAVKGRIKVGKEGEVLTGITKDSKGNIQFKYETRKLPGATFEIYAAENIMSPDNQGDILYDKDELVETVITGTNGEIISSLLPLGKYYIVEKTAPDGFTHSTEKKYVELKYKDQETEVVYSELQTFKNERQKIEVEAVKKDKETNLPLSGAEFTMYAKEDILSYDGEVLVKAGEKVETSISGEDGKAVFKADLPLFEYEVRETKAPDGYASTQQKYDLDGSYKGQDTAVQTYSYEFLNEITKWDFTKKDITTDVEIPGAKMQVLDKETGKVIEEWISTREPHRIKGLYVGNTYVLHEELAPNGYLQAQDIEFTVKDTGEVQSVEMKDELVKGTITVKKLGEVLENAIKDKSTDGNYHFQYKERALPGMVFEVRAAEDIKHPDGTSEDFYKKGELVATLTTGKDGTATTEKLPLGKYDVTEVKAPEGYIVNGETKHLELKYKDQNTPLVFDSATISNARQKVDIELIKKDKDTGEALSGAVFGLSSKKDIRSYDGKLLVKKGELIETVVSDENGRVDFTADLPLSVYEIRELKAPVGYASNDEIITVDASYKGQDVQVVEYRKDVLNEITKVEVSKKDITNNEEIEGAFLMVYPKGEPGAVFESWYSGQDGKNEDGTIKPHMIKGLEPNVTYILHEESSPYGYALAQDIEFTVKDTGEVQPVEMKDEMVFGQLKWNKAGEIFMRTDLGQTEFGTVHSPVWEKSNLLGAEITIYAAHDIKIGNHTYYKADQKVETLESDWDAVLSKKLPVGRYYYKETKVPHGYVADTEKHYFEVEDNQVNEIQIIESTLKNERPVVDIDMTKLLEEQEVFKNPDAYKDIVFGVYAREDIYNYKGDVAIPYDTLVYTSGINEDGHLTLADTFDLPNGVYYLKELSTNGQYVLNDKEYDFEISYHGQDVSKYTIKIGDDGVINNELARGSIQVKKVDSLDPELVLKDVEFNISADKDMKDILFTSKTDENGIATFENLELGKYFIQEAKQLDGYVLNDTIYGVEVKADGDVLTIECVNTPTTTIIEKVDEQGNKLAGASLQILDEKGNVIDEFESSEEAYEAKYLVEGKEYTLHEEKAPYSYQLAEDIKFTVKDGQVITMVDKKVLTDIQVNKVSSVTNKPIKSKDFEFTLYADAACTKVLMKANANKEEGTATFHDLPYGTYYVKETKAPEGFLLSKEVKKVVLDENTQGIGDVYSFIYADSPIPTSQIKTGVDANVFLFFGTMIISGMALVLMSKRKDEKE</sequence>
<evidence type="ECO:0000256" key="4">
    <source>
        <dbReference type="SAM" id="Phobius"/>
    </source>
</evidence>
<feature type="domain" description="Thioester" evidence="6">
    <location>
        <begin position="68"/>
        <end position="159"/>
    </location>
</feature>
<evidence type="ECO:0000256" key="1">
    <source>
        <dbReference type="ARBA" id="ARBA00007257"/>
    </source>
</evidence>
<dbReference type="InterPro" id="IPR013552">
    <property type="entry name" value="Thioester_dom"/>
</dbReference>
<dbReference type="Gene3D" id="2.60.40.10">
    <property type="entry name" value="Immunoglobulins"/>
    <property type="match status" value="17"/>
</dbReference>
<feature type="domain" description="SpaA-like prealbumin fold" evidence="7">
    <location>
        <begin position="1129"/>
        <end position="1213"/>
    </location>
</feature>
<evidence type="ECO:0000259" key="7">
    <source>
        <dbReference type="Pfam" id="PF17802"/>
    </source>
</evidence>
<dbReference type="PANTHER" id="PTHR36108:SF13">
    <property type="entry name" value="COLOSSIN-B-RELATED"/>
    <property type="match status" value="1"/>
</dbReference>
<feature type="domain" description="SpaA-like prealbumin fold" evidence="7">
    <location>
        <begin position="1020"/>
        <end position="1103"/>
    </location>
</feature>
<organism evidence="8 9">
    <name type="scientific">Amedibacterium intestinale</name>
    <dbReference type="NCBI Taxonomy" id="2583452"/>
    <lineage>
        <taxon>Bacteria</taxon>
        <taxon>Bacillati</taxon>
        <taxon>Bacillota</taxon>
        <taxon>Erysipelotrichia</taxon>
        <taxon>Erysipelotrichales</taxon>
        <taxon>Erysipelotrichaceae</taxon>
        <taxon>Amedibacterium</taxon>
    </lineage>
</organism>
<evidence type="ECO:0000256" key="2">
    <source>
        <dbReference type="ARBA" id="ARBA00022525"/>
    </source>
</evidence>
<evidence type="ECO:0000256" key="5">
    <source>
        <dbReference type="SAM" id="SignalP"/>
    </source>
</evidence>
<feature type="domain" description="SpaA-like prealbumin fold" evidence="7">
    <location>
        <begin position="359"/>
        <end position="446"/>
    </location>
</feature>
<feature type="chain" id="PRO_5039600097" description="Gram-positive cocci surface proteins LPxTG domain-containing protein" evidence="5">
    <location>
        <begin position="29"/>
        <end position="2115"/>
    </location>
</feature>
<dbReference type="PANTHER" id="PTHR36108">
    <property type="entry name" value="COLOSSIN-B-RELATED"/>
    <property type="match status" value="1"/>
</dbReference>
<feature type="domain" description="SpaA-like prealbumin fold" evidence="7">
    <location>
        <begin position="775"/>
        <end position="869"/>
    </location>
</feature>
<feature type="domain" description="SpaA-like prealbumin fold" evidence="7">
    <location>
        <begin position="1801"/>
        <end position="1891"/>
    </location>
</feature>
<feature type="domain" description="SpaA-like prealbumin fold" evidence="7">
    <location>
        <begin position="451"/>
        <end position="539"/>
    </location>
</feature>
<keyword evidence="9" id="KW-1185">Reference proteome</keyword>
<dbReference type="Pfam" id="PF17802">
    <property type="entry name" value="SpaA"/>
    <property type="match status" value="16"/>
</dbReference>
<feature type="transmembrane region" description="Helical" evidence="4">
    <location>
        <begin position="2088"/>
        <end position="2107"/>
    </location>
</feature>
<dbReference type="RefSeq" id="WP_163051266.1">
    <property type="nucleotide sequence ID" value="NZ_AP019695.1"/>
</dbReference>
<accession>A0A6N4TEB0</accession>
<feature type="domain" description="SpaA-like prealbumin fold" evidence="7">
    <location>
        <begin position="1980"/>
        <end position="2061"/>
    </location>
</feature>
<feature type="domain" description="SpaA-like prealbumin fold" evidence="7">
    <location>
        <begin position="665"/>
        <end position="757"/>
    </location>
</feature>